<dbReference type="Pfam" id="PF00089">
    <property type="entry name" value="Trypsin"/>
    <property type="match status" value="1"/>
</dbReference>
<dbReference type="PANTHER" id="PTHR24276:SF98">
    <property type="entry name" value="FI18310P1-RELATED"/>
    <property type="match status" value="1"/>
</dbReference>
<dbReference type="SMART" id="SM00020">
    <property type="entry name" value="Tryp_SPc"/>
    <property type="match status" value="1"/>
</dbReference>
<evidence type="ECO:0000256" key="3">
    <source>
        <dbReference type="ARBA" id="ARBA00022825"/>
    </source>
</evidence>
<keyword evidence="1" id="KW-0645">Protease</keyword>
<accession>A0A9N9WMG5</accession>
<dbReference type="AlphaFoldDB" id="A0A9N9WMG5"/>
<proteinExistence type="inferred from homology"/>
<protein>
    <recommendedName>
        <fullName evidence="7">Peptidase S1 domain-containing protein</fullName>
    </recommendedName>
</protein>
<evidence type="ECO:0000256" key="2">
    <source>
        <dbReference type="ARBA" id="ARBA00022801"/>
    </source>
</evidence>
<evidence type="ECO:0000256" key="4">
    <source>
        <dbReference type="ARBA" id="ARBA00023157"/>
    </source>
</evidence>
<dbReference type="InterPro" id="IPR050430">
    <property type="entry name" value="Peptidase_S1"/>
</dbReference>
<keyword evidence="3" id="KW-0720">Serine protease</keyword>
<keyword evidence="6" id="KW-0732">Signal</keyword>
<reference evidence="8" key="2">
    <citation type="submission" date="2022-10" db="EMBL/GenBank/DDBJ databases">
        <authorList>
            <consortium name="ENA_rothamsted_submissions"/>
            <consortium name="culmorum"/>
            <person name="King R."/>
        </authorList>
    </citation>
    <scope>NUCLEOTIDE SEQUENCE</scope>
</reference>
<dbReference type="GO" id="GO:0004252">
    <property type="term" value="F:serine-type endopeptidase activity"/>
    <property type="evidence" value="ECO:0007669"/>
    <property type="project" value="InterPro"/>
</dbReference>
<dbReference type="OrthoDB" id="7720382at2759"/>
<gene>
    <name evidence="8" type="ORF">CHIRRI_LOCUS4309</name>
</gene>
<comment type="similarity">
    <text evidence="5">Belongs to the peptidase S1 family. CLIP subfamily.</text>
</comment>
<dbReference type="SUPFAM" id="SSF50494">
    <property type="entry name" value="Trypsin-like serine proteases"/>
    <property type="match status" value="1"/>
</dbReference>
<organism evidence="8 9">
    <name type="scientific">Chironomus riparius</name>
    <dbReference type="NCBI Taxonomy" id="315576"/>
    <lineage>
        <taxon>Eukaryota</taxon>
        <taxon>Metazoa</taxon>
        <taxon>Ecdysozoa</taxon>
        <taxon>Arthropoda</taxon>
        <taxon>Hexapoda</taxon>
        <taxon>Insecta</taxon>
        <taxon>Pterygota</taxon>
        <taxon>Neoptera</taxon>
        <taxon>Endopterygota</taxon>
        <taxon>Diptera</taxon>
        <taxon>Nematocera</taxon>
        <taxon>Chironomoidea</taxon>
        <taxon>Chironomidae</taxon>
        <taxon>Chironominae</taxon>
        <taxon>Chironomus</taxon>
    </lineage>
</organism>
<reference evidence="8" key="1">
    <citation type="submission" date="2022-01" db="EMBL/GenBank/DDBJ databases">
        <authorList>
            <person name="King R."/>
        </authorList>
    </citation>
    <scope>NUCLEOTIDE SEQUENCE</scope>
</reference>
<keyword evidence="9" id="KW-1185">Reference proteome</keyword>
<dbReference type="PROSITE" id="PS50240">
    <property type="entry name" value="TRYPSIN_DOM"/>
    <property type="match status" value="1"/>
</dbReference>
<dbReference type="Gene3D" id="2.40.10.10">
    <property type="entry name" value="Trypsin-like serine proteases"/>
    <property type="match status" value="2"/>
</dbReference>
<dbReference type="InterPro" id="IPR001314">
    <property type="entry name" value="Peptidase_S1A"/>
</dbReference>
<evidence type="ECO:0000256" key="6">
    <source>
        <dbReference type="SAM" id="SignalP"/>
    </source>
</evidence>
<evidence type="ECO:0000259" key="7">
    <source>
        <dbReference type="PROSITE" id="PS50240"/>
    </source>
</evidence>
<evidence type="ECO:0000313" key="9">
    <source>
        <dbReference type="Proteomes" id="UP001153620"/>
    </source>
</evidence>
<keyword evidence="2" id="KW-0378">Hydrolase</keyword>
<dbReference type="Proteomes" id="UP001153620">
    <property type="component" value="Chromosome 1"/>
</dbReference>
<feature type="domain" description="Peptidase S1" evidence="7">
    <location>
        <begin position="24"/>
        <end position="257"/>
    </location>
</feature>
<dbReference type="GO" id="GO:0006508">
    <property type="term" value="P:proteolysis"/>
    <property type="evidence" value="ECO:0007669"/>
    <property type="project" value="UniProtKB-KW"/>
</dbReference>
<evidence type="ECO:0000256" key="1">
    <source>
        <dbReference type="ARBA" id="ARBA00022670"/>
    </source>
</evidence>
<feature type="signal peptide" evidence="6">
    <location>
        <begin position="1"/>
        <end position="17"/>
    </location>
</feature>
<name>A0A9N9WMG5_9DIPT</name>
<dbReference type="InterPro" id="IPR009003">
    <property type="entry name" value="Peptidase_S1_PA"/>
</dbReference>
<sequence>MLKIVFLVLCLIFVSRGCRVIEQRANGVTTKREDSSHLVLLEAYIVYEKNYFCSGSLISPKFVLTSAYCLFGITFVNVHVYANKLRDEFEEKRSIYRVSNSDFMLGPQFDGLQHLNDVGLIRMPDSFTAKTYIAYAQLPTTPLVVGTEIKTYGWGLLKFVDDHAASYKQELPLRILSEVECVEAYPNLNWSQGYQGRLCVKAISGTNCVSDFGSPFIVNNVVFGIQSAGQSEACDGNQPNLIQDVFYHADWIQAQIEL</sequence>
<keyword evidence="4" id="KW-1015">Disulfide bond</keyword>
<evidence type="ECO:0000256" key="5">
    <source>
        <dbReference type="ARBA" id="ARBA00024195"/>
    </source>
</evidence>
<feature type="chain" id="PRO_5040176124" description="Peptidase S1 domain-containing protein" evidence="6">
    <location>
        <begin position="18"/>
        <end position="258"/>
    </location>
</feature>
<dbReference type="PANTHER" id="PTHR24276">
    <property type="entry name" value="POLYSERASE-RELATED"/>
    <property type="match status" value="1"/>
</dbReference>
<dbReference type="PRINTS" id="PR00722">
    <property type="entry name" value="CHYMOTRYPSIN"/>
</dbReference>
<dbReference type="EMBL" id="OU895877">
    <property type="protein sequence ID" value="CAG9801378.1"/>
    <property type="molecule type" value="Genomic_DNA"/>
</dbReference>
<dbReference type="InterPro" id="IPR043504">
    <property type="entry name" value="Peptidase_S1_PA_chymotrypsin"/>
</dbReference>
<dbReference type="InterPro" id="IPR001254">
    <property type="entry name" value="Trypsin_dom"/>
</dbReference>
<evidence type="ECO:0000313" key="8">
    <source>
        <dbReference type="EMBL" id="CAG9801378.1"/>
    </source>
</evidence>